<gene>
    <name evidence="1" type="ORF">KI387_040980</name>
</gene>
<accession>A0AA38C412</accession>
<organism evidence="1 2">
    <name type="scientific">Taxus chinensis</name>
    <name type="common">Chinese yew</name>
    <name type="synonym">Taxus wallichiana var. chinensis</name>
    <dbReference type="NCBI Taxonomy" id="29808"/>
    <lineage>
        <taxon>Eukaryota</taxon>
        <taxon>Viridiplantae</taxon>
        <taxon>Streptophyta</taxon>
        <taxon>Embryophyta</taxon>
        <taxon>Tracheophyta</taxon>
        <taxon>Spermatophyta</taxon>
        <taxon>Pinopsida</taxon>
        <taxon>Pinidae</taxon>
        <taxon>Conifers II</taxon>
        <taxon>Cupressales</taxon>
        <taxon>Taxaceae</taxon>
        <taxon>Taxus</taxon>
    </lineage>
</organism>
<evidence type="ECO:0000313" key="1">
    <source>
        <dbReference type="EMBL" id="KAH9293820.1"/>
    </source>
</evidence>
<keyword evidence="2" id="KW-1185">Reference proteome</keyword>
<name>A0AA38C412_TAXCH</name>
<feature type="non-terminal residue" evidence="1">
    <location>
        <position position="215"/>
    </location>
</feature>
<feature type="non-terminal residue" evidence="1">
    <location>
        <position position="1"/>
    </location>
</feature>
<comment type="caution">
    <text evidence="1">The sequence shown here is derived from an EMBL/GenBank/DDBJ whole genome shotgun (WGS) entry which is preliminary data.</text>
</comment>
<protein>
    <submittedName>
        <fullName evidence="1">Uncharacterized protein</fullName>
    </submittedName>
</protein>
<proteinExistence type="predicted"/>
<reference evidence="1 2" key="1">
    <citation type="journal article" date="2021" name="Nat. Plants">
        <title>The Taxus genome provides insights into paclitaxel biosynthesis.</title>
        <authorList>
            <person name="Xiong X."/>
            <person name="Gou J."/>
            <person name="Liao Q."/>
            <person name="Li Y."/>
            <person name="Zhou Q."/>
            <person name="Bi G."/>
            <person name="Li C."/>
            <person name="Du R."/>
            <person name="Wang X."/>
            <person name="Sun T."/>
            <person name="Guo L."/>
            <person name="Liang H."/>
            <person name="Lu P."/>
            <person name="Wu Y."/>
            <person name="Zhang Z."/>
            <person name="Ro D.K."/>
            <person name="Shang Y."/>
            <person name="Huang S."/>
            <person name="Yan J."/>
        </authorList>
    </citation>
    <scope>NUCLEOTIDE SEQUENCE [LARGE SCALE GENOMIC DNA]</scope>
    <source>
        <strain evidence="1">Ta-2019</strain>
    </source>
</reference>
<dbReference type="EMBL" id="JAHRHJ020000688">
    <property type="protein sequence ID" value="KAH9293820.1"/>
    <property type="molecule type" value="Genomic_DNA"/>
</dbReference>
<dbReference type="AlphaFoldDB" id="A0AA38C412"/>
<dbReference type="Proteomes" id="UP000824469">
    <property type="component" value="Unassembled WGS sequence"/>
</dbReference>
<evidence type="ECO:0000313" key="2">
    <source>
        <dbReference type="Proteomes" id="UP000824469"/>
    </source>
</evidence>
<sequence>PTFLPREESIPEIETQPSKVDNIATWYEEYRALPEKIRDAMSFAEFMGVSKGRSRPKPRSRATQEEKLGLQVMEKKQPIEESTMQVEEGEIMELEPKKEEKSDLQVGKEKLEVEAQLPNVNVEVQLAGNFRTTIYMKQVDDVYGLGENHEKVPCMHQQNVDEVEAKGTSLVVYEGFKLEELAPSFELPLTDFQNSTMKSHVIEENIGNHKDRRVG</sequence>